<keyword evidence="4" id="KW-1185">Reference proteome</keyword>
<feature type="region of interest" description="Disordered" evidence="2">
    <location>
        <begin position="526"/>
        <end position="598"/>
    </location>
</feature>
<dbReference type="GO" id="GO:0043066">
    <property type="term" value="P:negative regulation of apoptotic process"/>
    <property type="evidence" value="ECO:0007669"/>
    <property type="project" value="TreeGrafter"/>
</dbReference>
<feature type="compositionally biased region" description="Polar residues" evidence="2">
    <location>
        <begin position="859"/>
        <end position="868"/>
    </location>
</feature>
<feature type="compositionally biased region" description="Polar residues" evidence="2">
    <location>
        <begin position="95"/>
        <end position="110"/>
    </location>
</feature>
<dbReference type="Proteomes" id="UP001497382">
    <property type="component" value="Unassembled WGS sequence"/>
</dbReference>
<evidence type="ECO:0000256" key="2">
    <source>
        <dbReference type="SAM" id="MobiDB-lite"/>
    </source>
</evidence>
<sequence>MLHHDNYYLFFVNLRALVEFHCKVKCTNCILYVKCISIMAESDKTLIDDGNLSNNNRKNSAPNIVPHTSGTVHPDTHPTHHAAVSEPSTLKRKQTSFQITSVTVKGSRLSTDGGEDSADDLDESHTEDASSDILDCSRATDVDNDQLSEDTNNTNNDETSSHPPSIPVKCKKELPVKQDKQNDSVAKFPSEASKIVKPNLPCESAQTECVKPPALPDQWQHRFRVVKIVRSEPFKRGRWVCMDFMDPPAPVTEAKVEIVETAVSSNVQLIGSLSDNIPADKIAHIYEISPSEMSDSVSVAAGSDRNQQPMYGIFLPVNNGQYPLITGMHSRVLQPLEREVQPQESAQPITSGERTLHQQHNTSNMSQPQNVNVSPQQSQNIPASLPQSQGATAYVQQSQNISANLQQSQNIASATQQTQTVMQQPPSSSASRQQSQNVTVSMHQAQNVSSSMQQSQNISTNIQQSQNVTTNLQQMGNLQQPHIPANMQQSQNTTSNLQQQQNIAPNLQQQNIASNLQQQNITPNLQQQQQNVTSNLHQQNVPSTLQPQSIPSSHFSTQNATSSSVNESQQPMSCQTAQGMQAVSSQKPQMPLQSAPSIQSLPQSQNIVMDSGSVTVQQIAAGDLGVKNLPNYPAVHPQSQMASESQSLMQQNMQKQTITPPQSISETSVKAPNEISSTSQIGEISVNQPVPKQSQIPIVAQTSIATNQVSSANIPEVSQINVKNPETVVPSQIIQNHIEGKELRTPPSTNLQVSQEVVAEIPAVKNDINGEESESVPSGTSTVAIDNKIEQAMQDLVKSHLMFAVREEVDVLKEKITELMERISQLEYENNYLRANATQQTLEQLNQSQLLQQQQQNQPSTVSMNSIPQVSQQPTQQHQMNIQNQQPTS</sequence>
<evidence type="ECO:0000313" key="4">
    <source>
        <dbReference type="Proteomes" id="UP001497382"/>
    </source>
</evidence>
<dbReference type="PANTHER" id="PTHR46745">
    <property type="entry name" value="TSC22 DOMAIN FAMILY PROTEIN 1"/>
    <property type="match status" value="1"/>
</dbReference>
<feature type="compositionally biased region" description="Polar residues" evidence="2">
    <location>
        <begin position="381"/>
        <end position="392"/>
    </location>
</feature>
<dbReference type="GO" id="GO:0005634">
    <property type="term" value="C:nucleus"/>
    <property type="evidence" value="ECO:0007669"/>
    <property type="project" value="TreeGrafter"/>
</dbReference>
<dbReference type="GO" id="GO:0008284">
    <property type="term" value="P:positive regulation of cell population proliferation"/>
    <property type="evidence" value="ECO:0007669"/>
    <property type="project" value="TreeGrafter"/>
</dbReference>
<keyword evidence="1" id="KW-0175">Coiled coil</keyword>
<feature type="compositionally biased region" description="Polar residues" evidence="2">
    <location>
        <begin position="342"/>
        <end position="365"/>
    </location>
</feature>
<dbReference type="PANTHER" id="PTHR46745:SF1">
    <property type="entry name" value="TSC22 DOMAIN FAMILY PROTEIN 1"/>
    <property type="match status" value="1"/>
</dbReference>
<feature type="compositionally biased region" description="Acidic residues" evidence="2">
    <location>
        <begin position="113"/>
        <end position="122"/>
    </location>
</feature>
<feature type="region of interest" description="Disordered" evidence="2">
    <location>
        <begin position="339"/>
        <end position="392"/>
    </location>
</feature>
<dbReference type="GO" id="GO:0005829">
    <property type="term" value="C:cytosol"/>
    <property type="evidence" value="ECO:0007669"/>
    <property type="project" value="TreeGrafter"/>
</dbReference>
<dbReference type="GO" id="GO:0006357">
    <property type="term" value="P:regulation of transcription by RNA polymerase II"/>
    <property type="evidence" value="ECO:0007669"/>
    <property type="project" value="InterPro"/>
</dbReference>
<reference evidence="3 4" key="1">
    <citation type="submission" date="2024-04" db="EMBL/GenBank/DDBJ databases">
        <authorList>
            <person name="Rising A."/>
            <person name="Reimegard J."/>
            <person name="Sonavane S."/>
            <person name="Akerstrom W."/>
            <person name="Nylinder S."/>
            <person name="Hedman E."/>
            <person name="Kallberg Y."/>
        </authorList>
    </citation>
    <scope>NUCLEOTIDE SEQUENCE [LARGE SCALE GENOMIC DNA]</scope>
</reference>
<feature type="compositionally biased region" description="Low complexity" evidence="2">
    <location>
        <begin position="526"/>
        <end position="539"/>
    </location>
</feature>
<dbReference type="Gene3D" id="1.20.5.490">
    <property type="entry name" value="Single helix bin"/>
    <property type="match status" value="1"/>
</dbReference>
<comment type="caution">
    <text evidence="3">The sequence shown here is derived from an EMBL/GenBank/DDBJ whole genome shotgun (WGS) entry which is preliminary data.</text>
</comment>
<feature type="region of interest" description="Disordered" evidence="2">
    <location>
        <begin position="408"/>
        <end position="460"/>
    </location>
</feature>
<feature type="coiled-coil region" evidence="1">
    <location>
        <begin position="802"/>
        <end position="836"/>
    </location>
</feature>
<feature type="compositionally biased region" description="Low complexity" evidence="2">
    <location>
        <begin position="869"/>
        <end position="889"/>
    </location>
</feature>
<name>A0AAV1YU24_9ARAC</name>
<evidence type="ECO:0000256" key="1">
    <source>
        <dbReference type="SAM" id="Coils"/>
    </source>
</evidence>
<proteinExistence type="predicted"/>
<dbReference type="SUPFAM" id="SSF58026">
    <property type="entry name" value="Delta-sleep-inducing peptide immunoreactive peptide"/>
    <property type="match status" value="1"/>
</dbReference>
<dbReference type="EMBL" id="CAXIEN010000005">
    <property type="protein sequence ID" value="CAL1262314.1"/>
    <property type="molecule type" value="Genomic_DNA"/>
</dbReference>
<dbReference type="AlphaFoldDB" id="A0AAV1YU24"/>
<organism evidence="3 4">
    <name type="scientific">Larinioides sclopetarius</name>
    <dbReference type="NCBI Taxonomy" id="280406"/>
    <lineage>
        <taxon>Eukaryota</taxon>
        <taxon>Metazoa</taxon>
        <taxon>Ecdysozoa</taxon>
        <taxon>Arthropoda</taxon>
        <taxon>Chelicerata</taxon>
        <taxon>Arachnida</taxon>
        <taxon>Araneae</taxon>
        <taxon>Araneomorphae</taxon>
        <taxon>Entelegynae</taxon>
        <taxon>Araneoidea</taxon>
        <taxon>Araneidae</taxon>
        <taxon>Larinioides</taxon>
    </lineage>
</organism>
<feature type="compositionally biased region" description="Low complexity" evidence="2">
    <location>
        <begin position="149"/>
        <end position="158"/>
    </location>
</feature>
<feature type="compositionally biased region" description="Polar residues" evidence="2">
    <location>
        <begin position="540"/>
        <end position="598"/>
    </location>
</feature>
<feature type="compositionally biased region" description="Low complexity" evidence="2">
    <location>
        <begin position="444"/>
        <end position="460"/>
    </location>
</feature>
<dbReference type="InterPro" id="IPR000580">
    <property type="entry name" value="TSC22/Bun"/>
</dbReference>
<gene>
    <name evidence="3" type="ORF">LARSCL_LOCUS930</name>
</gene>
<feature type="compositionally biased region" description="Low complexity" evidence="2">
    <location>
        <begin position="366"/>
        <end position="380"/>
    </location>
</feature>
<feature type="region of interest" description="Disordered" evidence="2">
    <location>
        <begin position="51"/>
        <end position="169"/>
    </location>
</feature>
<dbReference type="CDD" id="cd21936">
    <property type="entry name" value="ZIP_TSC22D"/>
    <property type="match status" value="1"/>
</dbReference>
<feature type="compositionally biased region" description="Low complexity" evidence="2">
    <location>
        <begin position="415"/>
        <end position="436"/>
    </location>
</feature>
<feature type="compositionally biased region" description="Polar residues" evidence="2">
    <location>
        <begin position="51"/>
        <end position="71"/>
    </location>
</feature>
<dbReference type="Pfam" id="PF01166">
    <property type="entry name" value="TSC22"/>
    <property type="match status" value="1"/>
</dbReference>
<protein>
    <submittedName>
        <fullName evidence="3">Uncharacterized protein</fullName>
    </submittedName>
</protein>
<feature type="region of interest" description="Disordered" evidence="2">
    <location>
        <begin position="853"/>
        <end position="889"/>
    </location>
</feature>
<accession>A0AAV1YU24</accession>
<evidence type="ECO:0000313" key="3">
    <source>
        <dbReference type="EMBL" id="CAL1262314.1"/>
    </source>
</evidence>